<dbReference type="AlphaFoldDB" id="A0A0E9R9D1"/>
<protein>
    <submittedName>
        <fullName evidence="1">Uncharacterized protein</fullName>
    </submittedName>
</protein>
<proteinExistence type="predicted"/>
<evidence type="ECO:0000313" key="1">
    <source>
        <dbReference type="EMBL" id="JAH25382.1"/>
    </source>
</evidence>
<reference evidence="1" key="1">
    <citation type="submission" date="2014-11" db="EMBL/GenBank/DDBJ databases">
        <authorList>
            <person name="Amaro Gonzalez C."/>
        </authorList>
    </citation>
    <scope>NUCLEOTIDE SEQUENCE</scope>
</reference>
<name>A0A0E9R9D1_ANGAN</name>
<reference evidence="1" key="2">
    <citation type="journal article" date="2015" name="Fish Shellfish Immunol.">
        <title>Early steps in the European eel (Anguilla anguilla)-Vibrio vulnificus interaction in the gills: Role of the RtxA13 toxin.</title>
        <authorList>
            <person name="Callol A."/>
            <person name="Pajuelo D."/>
            <person name="Ebbesson L."/>
            <person name="Teles M."/>
            <person name="MacKenzie S."/>
            <person name="Amaro C."/>
        </authorList>
    </citation>
    <scope>NUCLEOTIDE SEQUENCE</scope>
</reference>
<accession>A0A0E9R9D1</accession>
<organism evidence="1">
    <name type="scientific">Anguilla anguilla</name>
    <name type="common">European freshwater eel</name>
    <name type="synonym">Muraena anguilla</name>
    <dbReference type="NCBI Taxonomy" id="7936"/>
    <lineage>
        <taxon>Eukaryota</taxon>
        <taxon>Metazoa</taxon>
        <taxon>Chordata</taxon>
        <taxon>Craniata</taxon>
        <taxon>Vertebrata</taxon>
        <taxon>Euteleostomi</taxon>
        <taxon>Actinopterygii</taxon>
        <taxon>Neopterygii</taxon>
        <taxon>Teleostei</taxon>
        <taxon>Anguilliformes</taxon>
        <taxon>Anguillidae</taxon>
        <taxon>Anguilla</taxon>
    </lineage>
</organism>
<sequence>MRVLDSQKTEMLLPHEKCEKCDFTSICNSQTVFT</sequence>
<dbReference type="EMBL" id="GBXM01083195">
    <property type="protein sequence ID" value="JAH25382.1"/>
    <property type="molecule type" value="Transcribed_RNA"/>
</dbReference>